<keyword evidence="2" id="KW-1185">Reference proteome</keyword>
<dbReference type="KEGG" id="dmm:dnm_048330"/>
<sequence>MIKYIHLYFFQSSVQYSMIKFFDPIRIKSLSFLLSQE</sequence>
<name>A0A975BNI0_9BACT</name>
<dbReference type="Proteomes" id="UP000663722">
    <property type="component" value="Chromosome"/>
</dbReference>
<proteinExistence type="predicted"/>
<gene>
    <name evidence="1" type="ORF">dnm_048330</name>
</gene>
<dbReference type="EMBL" id="CP061800">
    <property type="protein sequence ID" value="QTA88786.1"/>
    <property type="molecule type" value="Genomic_DNA"/>
</dbReference>
<reference evidence="1" key="1">
    <citation type="journal article" date="2021" name="Microb. Physiol.">
        <title>Proteogenomic Insights into the Physiology of Marine, Sulfate-Reducing, Filamentous Desulfonema limicola and Desulfonema magnum.</title>
        <authorList>
            <person name="Schnaars V."/>
            <person name="Wohlbrand L."/>
            <person name="Scheve S."/>
            <person name="Hinrichs C."/>
            <person name="Reinhardt R."/>
            <person name="Rabus R."/>
        </authorList>
    </citation>
    <scope>NUCLEOTIDE SEQUENCE</scope>
    <source>
        <strain evidence="1">4be13</strain>
    </source>
</reference>
<protein>
    <submittedName>
        <fullName evidence="1">Uncharacterized protein</fullName>
    </submittedName>
</protein>
<organism evidence="1 2">
    <name type="scientific">Desulfonema magnum</name>
    <dbReference type="NCBI Taxonomy" id="45655"/>
    <lineage>
        <taxon>Bacteria</taxon>
        <taxon>Pseudomonadati</taxon>
        <taxon>Thermodesulfobacteriota</taxon>
        <taxon>Desulfobacteria</taxon>
        <taxon>Desulfobacterales</taxon>
        <taxon>Desulfococcaceae</taxon>
        <taxon>Desulfonema</taxon>
    </lineage>
</organism>
<dbReference type="AlphaFoldDB" id="A0A975BNI0"/>
<evidence type="ECO:0000313" key="1">
    <source>
        <dbReference type="EMBL" id="QTA88786.1"/>
    </source>
</evidence>
<evidence type="ECO:0000313" key="2">
    <source>
        <dbReference type="Proteomes" id="UP000663722"/>
    </source>
</evidence>
<accession>A0A975BNI0</accession>